<evidence type="ECO:0000313" key="4">
    <source>
        <dbReference type="EMBL" id="MDQ0436874.1"/>
    </source>
</evidence>
<sequence>MSPDAETAPRLHRTVALRLAGLGRALVDLALPPACMGCGRPVARTGALCAACWGALRLIERPFCQRLAIPFGYDIGAHALSAEAIADPPPFDRLRAVAVYDTLSGKIVQGLKYHDRTELAAPIGQMMARAAAEFAGDVELIVPVPLHRRRLWRRRFNQSAMIGQAIAAAFGKPLSTDALVRLKATRRQVGLKPAERAANVQGAFRVPVAARPAVTGRHVLLVDDVYTTGATVKAATRALLRGGAKTVDVVVFARVVEGSY</sequence>
<protein>
    <submittedName>
        <fullName evidence="4">ComF family protein</fullName>
    </submittedName>
</protein>
<dbReference type="Gene3D" id="3.40.50.2020">
    <property type="match status" value="1"/>
</dbReference>
<organism evidence="4 5">
    <name type="scientific">Kaistia dalseonensis</name>
    <dbReference type="NCBI Taxonomy" id="410840"/>
    <lineage>
        <taxon>Bacteria</taxon>
        <taxon>Pseudomonadati</taxon>
        <taxon>Pseudomonadota</taxon>
        <taxon>Alphaproteobacteria</taxon>
        <taxon>Hyphomicrobiales</taxon>
        <taxon>Kaistiaceae</taxon>
        <taxon>Kaistia</taxon>
    </lineage>
</organism>
<dbReference type="Pfam" id="PF00156">
    <property type="entry name" value="Pribosyltran"/>
    <property type="match status" value="1"/>
</dbReference>
<dbReference type="InterPro" id="IPR029057">
    <property type="entry name" value="PRTase-like"/>
</dbReference>
<dbReference type="PANTHER" id="PTHR47505:SF1">
    <property type="entry name" value="DNA UTILIZATION PROTEIN YHGH"/>
    <property type="match status" value="1"/>
</dbReference>
<dbReference type="InterPro" id="IPR051910">
    <property type="entry name" value="ComF/GntX_DNA_util-trans"/>
</dbReference>
<dbReference type="SUPFAM" id="SSF53271">
    <property type="entry name" value="PRTase-like"/>
    <property type="match status" value="1"/>
</dbReference>
<reference evidence="4 5" key="1">
    <citation type="submission" date="2023-07" db="EMBL/GenBank/DDBJ databases">
        <title>Genomic Encyclopedia of Type Strains, Phase IV (KMG-IV): sequencing the most valuable type-strain genomes for metagenomic binning, comparative biology and taxonomic classification.</title>
        <authorList>
            <person name="Goeker M."/>
        </authorList>
    </citation>
    <scope>NUCLEOTIDE SEQUENCE [LARGE SCALE GENOMIC DNA]</scope>
    <source>
        <strain evidence="4 5">B6-8</strain>
    </source>
</reference>
<evidence type="ECO:0000259" key="3">
    <source>
        <dbReference type="Pfam" id="PF18912"/>
    </source>
</evidence>
<evidence type="ECO:0000313" key="5">
    <source>
        <dbReference type="Proteomes" id="UP001241603"/>
    </source>
</evidence>
<accession>A0ABU0H5T6</accession>
<dbReference type="Proteomes" id="UP001241603">
    <property type="component" value="Unassembled WGS sequence"/>
</dbReference>
<dbReference type="PANTHER" id="PTHR47505">
    <property type="entry name" value="DNA UTILIZATION PROTEIN YHGH"/>
    <property type="match status" value="1"/>
</dbReference>
<dbReference type="EMBL" id="JAUSVO010000002">
    <property type="protein sequence ID" value="MDQ0436874.1"/>
    <property type="molecule type" value="Genomic_DNA"/>
</dbReference>
<dbReference type="InterPro" id="IPR044005">
    <property type="entry name" value="DZR_2"/>
</dbReference>
<dbReference type="CDD" id="cd06223">
    <property type="entry name" value="PRTases_typeI"/>
    <property type="match status" value="1"/>
</dbReference>
<dbReference type="RefSeq" id="WP_266347816.1">
    <property type="nucleotide sequence ID" value="NZ_JAPKNG010000002.1"/>
</dbReference>
<feature type="domain" description="Double zinc ribbon" evidence="3">
    <location>
        <begin position="26"/>
        <end position="74"/>
    </location>
</feature>
<evidence type="ECO:0000256" key="1">
    <source>
        <dbReference type="ARBA" id="ARBA00008007"/>
    </source>
</evidence>
<dbReference type="Pfam" id="PF18912">
    <property type="entry name" value="DZR_2"/>
    <property type="match status" value="1"/>
</dbReference>
<comment type="caution">
    <text evidence="4">The sequence shown here is derived from an EMBL/GenBank/DDBJ whole genome shotgun (WGS) entry which is preliminary data.</text>
</comment>
<name>A0ABU0H5T6_9HYPH</name>
<feature type="domain" description="Phosphoribosyltransferase" evidence="2">
    <location>
        <begin position="199"/>
        <end position="254"/>
    </location>
</feature>
<gene>
    <name evidence="4" type="ORF">QO014_001259</name>
</gene>
<proteinExistence type="inferred from homology"/>
<dbReference type="InterPro" id="IPR000836">
    <property type="entry name" value="PRTase_dom"/>
</dbReference>
<comment type="similarity">
    <text evidence="1">Belongs to the ComF/GntX family.</text>
</comment>
<evidence type="ECO:0000259" key="2">
    <source>
        <dbReference type="Pfam" id="PF00156"/>
    </source>
</evidence>
<keyword evidence="5" id="KW-1185">Reference proteome</keyword>